<organism evidence="1 2">
    <name type="scientific">Diversispora epigaea</name>
    <dbReference type="NCBI Taxonomy" id="1348612"/>
    <lineage>
        <taxon>Eukaryota</taxon>
        <taxon>Fungi</taxon>
        <taxon>Fungi incertae sedis</taxon>
        <taxon>Mucoromycota</taxon>
        <taxon>Glomeromycotina</taxon>
        <taxon>Glomeromycetes</taxon>
        <taxon>Diversisporales</taxon>
        <taxon>Diversisporaceae</taxon>
        <taxon>Diversispora</taxon>
    </lineage>
</organism>
<dbReference type="Proteomes" id="UP000266861">
    <property type="component" value="Unassembled WGS sequence"/>
</dbReference>
<reference evidence="1 2" key="1">
    <citation type="submission" date="2018-08" db="EMBL/GenBank/DDBJ databases">
        <title>Genome and evolution of the arbuscular mycorrhizal fungus Diversispora epigaea (formerly Glomus versiforme) and its bacterial endosymbionts.</title>
        <authorList>
            <person name="Sun X."/>
            <person name="Fei Z."/>
            <person name="Harrison M."/>
        </authorList>
    </citation>
    <scope>NUCLEOTIDE SEQUENCE [LARGE SCALE GENOMIC DNA]</scope>
    <source>
        <strain evidence="1 2">IT104</strain>
    </source>
</reference>
<dbReference type="EMBL" id="PQFF01000253">
    <property type="protein sequence ID" value="RHZ69938.1"/>
    <property type="molecule type" value="Genomic_DNA"/>
</dbReference>
<dbReference type="AlphaFoldDB" id="A0A397I6P6"/>
<name>A0A397I6P6_9GLOM</name>
<evidence type="ECO:0000313" key="2">
    <source>
        <dbReference type="Proteomes" id="UP000266861"/>
    </source>
</evidence>
<accession>A0A397I6P6</accession>
<evidence type="ECO:0000313" key="1">
    <source>
        <dbReference type="EMBL" id="RHZ69938.1"/>
    </source>
</evidence>
<protein>
    <submittedName>
        <fullName evidence="1">Uncharacterized protein</fullName>
    </submittedName>
</protein>
<comment type="caution">
    <text evidence="1">The sequence shown here is derived from an EMBL/GenBank/DDBJ whole genome shotgun (WGS) entry which is preliminary data.</text>
</comment>
<keyword evidence="2" id="KW-1185">Reference proteome</keyword>
<sequence length="100" mass="12147">MVYNIFEKTLYDIFTQKAKPQILAIGNIIDLCFKLDFSKEQTFQLAEIKHHIRKNNHKFNKPKIFQQHFQDKYKDLTWESKAIFDVYNNQHSHDAKRLFN</sequence>
<proteinExistence type="predicted"/>
<gene>
    <name evidence="1" type="ORF">Glove_276g39</name>
</gene>